<evidence type="ECO:0000256" key="3">
    <source>
        <dbReference type="ARBA" id="ARBA00022737"/>
    </source>
</evidence>
<dbReference type="GeneTree" id="ENSGT00940000163729"/>
<dbReference type="InterPro" id="IPR051022">
    <property type="entry name" value="Notch_Cell-Fate_Det"/>
</dbReference>
<evidence type="ECO:0000256" key="1">
    <source>
        <dbReference type="ARBA" id="ARBA00022536"/>
    </source>
</evidence>
<dbReference type="SMART" id="SM00181">
    <property type="entry name" value="EGF"/>
    <property type="match status" value="6"/>
</dbReference>
<dbReference type="GO" id="GO:0032991">
    <property type="term" value="C:protein-containing complex"/>
    <property type="evidence" value="ECO:0007669"/>
    <property type="project" value="TreeGrafter"/>
</dbReference>
<dbReference type="GO" id="GO:0005886">
    <property type="term" value="C:plasma membrane"/>
    <property type="evidence" value="ECO:0007669"/>
    <property type="project" value="TreeGrafter"/>
</dbReference>
<protein>
    <submittedName>
        <fullName evidence="8">Eyes shut homolog</fullName>
    </submittedName>
</protein>
<feature type="disulfide bond" evidence="6">
    <location>
        <begin position="368"/>
        <end position="377"/>
    </location>
</feature>
<dbReference type="SMART" id="SM00179">
    <property type="entry name" value="EGF_CA"/>
    <property type="match status" value="3"/>
</dbReference>
<dbReference type="Ensembl" id="ENSEAST00005059592.1">
    <property type="protein sequence ID" value="ENSEASP00005062538.1"/>
    <property type="gene ID" value="ENSEASG00005003602.2"/>
</dbReference>
<keyword evidence="5" id="KW-0325">Glycoprotein</keyword>
<reference evidence="8 9" key="1">
    <citation type="journal article" date="2020" name="Nat. Commun.">
        <title>Donkey genomes provide new insights into domestication and selection for coat color.</title>
        <authorList>
            <person name="Wang"/>
            <person name="C."/>
            <person name="Li"/>
            <person name="H."/>
            <person name="Guo"/>
            <person name="Y."/>
            <person name="Huang"/>
            <person name="J."/>
            <person name="Sun"/>
            <person name="Y."/>
            <person name="Min"/>
            <person name="J."/>
            <person name="Wang"/>
            <person name="J."/>
            <person name="Fang"/>
            <person name="X."/>
            <person name="Zhao"/>
            <person name="Z."/>
            <person name="Wang"/>
            <person name="S."/>
            <person name="Zhang"/>
            <person name="Y."/>
            <person name="Liu"/>
            <person name="Q."/>
            <person name="Jiang"/>
            <person name="Q."/>
            <person name="Wang"/>
            <person name="X."/>
            <person name="Guo"/>
            <person name="Y."/>
            <person name="Yang"/>
            <person name="C."/>
            <person name="Wang"/>
            <person name="Y."/>
            <person name="Tian"/>
            <person name="F."/>
            <person name="Zhuang"/>
            <person name="G."/>
            <person name="Fan"/>
            <person name="Y."/>
            <person name="Gao"/>
            <person name="Q."/>
            <person name="Li"/>
            <person name="Y."/>
            <person name="Ju"/>
            <person name="Z."/>
            <person name="Li"/>
            <person name="J."/>
            <person name="Li"/>
            <person name="R."/>
            <person name="Hou"/>
            <person name="M."/>
            <person name="Yang"/>
            <person name="G."/>
            <person name="Liu"/>
            <person name="G."/>
            <person name="Liu"/>
            <person name="W."/>
            <person name="Guo"/>
            <person name="J."/>
            <person name="Pan"/>
            <person name="S."/>
            <person name="Fan"/>
            <person name="G."/>
            <person name="Zhang"/>
            <person name="W."/>
            <person name="Zhang"/>
            <person name="R."/>
            <person name="Yu"/>
            <person name="J."/>
            <person name="Zhang"/>
            <person name="X."/>
            <person name="Yin"/>
            <person name="Q."/>
            <person name="Ji"/>
            <person name="C."/>
            <person name="Jin"/>
            <person name="Y."/>
            <person name="Yue"/>
            <person name="G."/>
            <person name="Liu"/>
            <person name="M."/>
            <person name="Xu"/>
            <person name="J."/>
            <person name="Liu"/>
            <person name="S."/>
            <person name="Jordana"/>
            <person name="J."/>
            <person name="Noce"/>
            <person name="A."/>
            <person name="Amills"/>
            <person name="M."/>
            <person name="Wu"/>
            <person name="D.D."/>
            <person name="Li"/>
            <person name="S."/>
            <person name="Zhou"/>
            <person name="X. and Zhong"/>
            <person name="J."/>
        </authorList>
    </citation>
    <scope>NUCLEOTIDE SEQUENCE [LARGE SCALE GENOMIC DNA]</scope>
</reference>
<feature type="domain" description="EGF-like" evidence="7">
    <location>
        <begin position="267"/>
        <end position="303"/>
    </location>
</feature>
<evidence type="ECO:0000256" key="5">
    <source>
        <dbReference type="ARBA" id="ARBA00023180"/>
    </source>
</evidence>
<organism evidence="8 9">
    <name type="scientific">Equus asinus</name>
    <name type="common">Donkey</name>
    <name type="synonym">Equus africanus asinus</name>
    <dbReference type="NCBI Taxonomy" id="9793"/>
    <lineage>
        <taxon>Eukaryota</taxon>
        <taxon>Metazoa</taxon>
        <taxon>Chordata</taxon>
        <taxon>Craniata</taxon>
        <taxon>Vertebrata</taxon>
        <taxon>Euteleostomi</taxon>
        <taxon>Mammalia</taxon>
        <taxon>Eutheria</taxon>
        <taxon>Laurasiatheria</taxon>
        <taxon>Perissodactyla</taxon>
        <taxon>Equidae</taxon>
        <taxon>Equus</taxon>
    </lineage>
</organism>
<feature type="disulfide bond" evidence="6">
    <location>
        <begin position="347"/>
        <end position="357"/>
    </location>
</feature>
<evidence type="ECO:0000256" key="4">
    <source>
        <dbReference type="ARBA" id="ARBA00023157"/>
    </source>
</evidence>
<accession>A0A9L0KI77</accession>
<dbReference type="Proteomes" id="UP000694387">
    <property type="component" value="Chromosome 8"/>
</dbReference>
<keyword evidence="3" id="KW-0677">Repeat</keyword>
<keyword evidence="4 6" id="KW-1015">Disulfide bond</keyword>
<dbReference type="GO" id="GO:0005509">
    <property type="term" value="F:calcium ion binding"/>
    <property type="evidence" value="ECO:0007669"/>
    <property type="project" value="InterPro"/>
</dbReference>
<dbReference type="Gene3D" id="2.10.25.10">
    <property type="entry name" value="Laminin"/>
    <property type="match status" value="4"/>
</dbReference>
<dbReference type="GO" id="GO:0045197">
    <property type="term" value="P:establishment or maintenance of epithelial cell apical/basal polarity"/>
    <property type="evidence" value="ECO:0007669"/>
    <property type="project" value="TreeGrafter"/>
</dbReference>
<feature type="domain" description="EGF-like" evidence="7">
    <location>
        <begin position="181"/>
        <end position="223"/>
    </location>
</feature>
<feature type="disulfide bond" evidence="6">
    <location>
        <begin position="213"/>
        <end position="222"/>
    </location>
</feature>
<dbReference type="PROSITE" id="PS01186">
    <property type="entry name" value="EGF_2"/>
    <property type="match status" value="4"/>
</dbReference>
<name>A0A9L0KI77_EQUAS</name>
<evidence type="ECO:0000259" key="7">
    <source>
        <dbReference type="PROSITE" id="PS50026"/>
    </source>
</evidence>
<reference evidence="8" key="2">
    <citation type="submission" date="2025-08" db="UniProtKB">
        <authorList>
            <consortium name="Ensembl"/>
        </authorList>
    </citation>
    <scope>IDENTIFICATION</scope>
</reference>
<evidence type="ECO:0000256" key="6">
    <source>
        <dbReference type="PROSITE-ProRule" id="PRU00076"/>
    </source>
</evidence>
<feature type="disulfide bond" evidence="6">
    <location>
        <begin position="194"/>
        <end position="211"/>
    </location>
</feature>
<dbReference type="SUPFAM" id="SSF57196">
    <property type="entry name" value="EGF/Laminin"/>
    <property type="match status" value="5"/>
</dbReference>
<dbReference type="GO" id="GO:0007157">
    <property type="term" value="P:heterophilic cell-cell adhesion via plasma membrane cell adhesion molecules"/>
    <property type="evidence" value="ECO:0007669"/>
    <property type="project" value="TreeGrafter"/>
</dbReference>
<dbReference type="PROSITE" id="PS00022">
    <property type="entry name" value="EGF_1"/>
    <property type="match status" value="5"/>
</dbReference>
<dbReference type="InterPro" id="IPR001881">
    <property type="entry name" value="EGF-like_Ca-bd_dom"/>
</dbReference>
<dbReference type="AlphaFoldDB" id="A0A9L0KI77"/>
<keyword evidence="1 6" id="KW-0245">EGF-like domain</keyword>
<keyword evidence="2" id="KW-0732">Signal</keyword>
<dbReference type="FunFam" id="2.10.25.10:FF:000669">
    <property type="entry name" value="Eyes shut homolog"/>
    <property type="match status" value="1"/>
</dbReference>
<dbReference type="PROSITE" id="PS50026">
    <property type="entry name" value="EGF_3"/>
    <property type="match status" value="5"/>
</dbReference>
<evidence type="ECO:0000256" key="2">
    <source>
        <dbReference type="ARBA" id="ARBA00022729"/>
    </source>
</evidence>
<reference evidence="8" key="3">
    <citation type="submission" date="2025-09" db="UniProtKB">
        <authorList>
            <consortium name="Ensembl"/>
        </authorList>
    </citation>
    <scope>IDENTIFICATION</scope>
</reference>
<feature type="disulfide bond" evidence="6">
    <location>
        <begin position="293"/>
        <end position="302"/>
    </location>
</feature>
<feature type="domain" description="EGF-like" evidence="7">
    <location>
        <begin position="343"/>
        <end position="378"/>
    </location>
</feature>
<feature type="disulfide bond" evidence="6">
    <location>
        <begin position="406"/>
        <end position="415"/>
    </location>
</feature>
<feature type="domain" description="EGF-like" evidence="7">
    <location>
        <begin position="224"/>
        <end position="265"/>
    </location>
</feature>
<dbReference type="Pfam" id="PF00008">
    <property type="entry name" value="EGF"/>
    <property type="match status" value="3"/>
</dbReference>
<proteinExistence type="predicted"/>
<evidence type="ECO:0000313" key="8">
    <source>
        <dbReference type="Ensembl" id="ENSEASP00005062538.1"/>
    </source>
</evidence>
<dbReference type="CDD" id="cd00054">
    <property type="entry name" value="EGF_CA"/>
    <property type="match status" value="3"/>
</dbReference>
<sequence length="627" mass="70928">MIDCKIQLPKMTNKSVMLLSLVVLHSTVINGKMTCKWQLVEEWHTQPSSYVVNWTLSENICTDFYGDCWFGDVNTKMSPLGNQVVPQICPLQIQLGDILVISSEPSLQSPEINLMNVSEASFIDCVQNATTEDQLLFGCKLKGMHTVNSQWLSVGTHYFITVMANGPSLCQLGLRLNVTVKEQFCQEPLHSEFCSGHGKCLSEVWSKVYSCHCQPPFSGKYCQEVDACSHKPCENNGSCINKRGKWNKQGYECICHPPFTGINCSEIIDQCQPYVCFHGNYSNITTNSFICECDEPFSGPFCEESKKYCFSQSFWKEGICQNKSLACIFECPEGFLNQSCETDVNECSVPCQDGADCIDIPNEIMCICSTAFTGKLCKRLQTPHEQFPCKNNATCVKYEKDYHCSCLPGFTGKNCEKVIDHCRLLCVNCQNEGWCFNIIGRFRNACSPECMGNSCWFLKNVCLNHLYPCYCRAASHDICPAKVPHSQFKYVCQLGLTGSECEKCEVAVDPCVFLAANCTEDAVYRNKSEDVDYEQWFLCEGTMEICVNGSLTEEDNKTYWCLCMPRWPGKMFMENTTDYEESGCQHETTHKDEINRSRILNTITAQQTQQHMKSIIHHDQVGFITGM</sequence>
<dbReference type="PANTHER" id="PTHR24049">
    <property type="entry name" value="CRUMBS FAMILY MEMBER"/>
    <property type="match status" value="1"/>
</dbReference>
<feature type="domain" description="EGF-like" evidence="7">
    <location>
        <begin position="380"/>
        <end position="416"/>
    </location>
</feature>
<feature type="disulfide bond" evidence="6">
    <location>
        <begin position="255"/>
        <end position="264"/>
    </location>
</feature>
<keyword evidence="9" id="KW-1185">Reference proteome</keyword>
<dbReference type="FunFam" id="2.10.25.10:FF:000012">
    <property type="entry name" value="Delta-like protein"/>
    <property type="match status" value="1"/>
</dbReference>
<dbReference type="InterPro" id="IPR000742">
    <property type="entry name" value="EGF"/>
</dbReference>
<comment type="caution">
    <text evidence="6">Lacks conserved residue(s) required for the propagation of feature annotation.</text>
</comment>
<evidence type="ECO:0000313" key="9">
    <source>
        <dbReference type="Proteomes" id="UP000694387"/>
    </source>
</evidence>
<gene>
    <name evidence="8" type="primary">EYS</name>
</gene>